<comment type="pathway">
    <text evidence="3">Amino-acid biosynthesis; L-leucine biosynthesis; L-leucine from 3-methyl-2-oxobutanoate: step 2/4.</text>
</comment>
<dbReference type="PANTHER" id="PTHR43345">
    <property type="entry name" value="3-ISOPROPYLMALATE DEHYDRATASE SMALL SUBUNIT 2-RELATED-RELATED"/>
    <property type="match status" value="1"/>
</dbReference>
<organism evidence="13 14">
    <name type="scientific">Bordetella bronchialis</name>
    <dbReference type="NCBI Taxonomy" id="463025"/>
    <lineage>
        <taxon>Bacteria</taxon>
        <taxon>Pseudomonadati</taxon>
        <taxon>Pseudomonadota</taxon>
        <taxon>Betaproteobacteria</taxon>
        <taxon>Burkholderiales</taxon>
        <taxon>Alcaligenaceae</taxon>
        <taxon>Bordetella</taxon>
    </lineage>
</organism>
<dbReference type="CDD" id="cd01577">
    <property type="entry name" value="IPMI_Swivel"/>
    <property type="match status" value="1"/>
</dbReference>
<dbReference type="InterPro" id="IPR015928">
    <property type="entry name" value="Aconitase/3IPM_dehydase_swvl"/>
</dbReference>
<keyword evidence="10" id="KW-0100">Branched-chain amino acid biosynthesis</keyword>
<evidence type="ECO:0000256" key="6">
    <source>
        <dbReference type="ARBA" id="ARBA00011998"/>
    </source>
</evidence>
<evidence type="ECO:0000256" key="8">
    <source>
        <dbReference type="ARBA" id="ARBA00022605"/>
    </source>
</evidence>
<evidence type="ECO:0000256" key="5">
    <source>
        <dbReference type="ARBA" id="ARBA00011271"/>
    </source>
</evidence>
<reference evidence="13 14" key="1">
    <citation type="submission" date="2016-06" db="EMBL/GenBank/DDBJ databases">
        <title>Complete genome sequences of Bordetella bronchialis and Bordetella flabilis.</title>
        <authorList>
            <person name="LiPuma J.J."/>
            <person name="Spilker T."/>
        </authorList>
    </citation>
    <scope>NUCLEOTIDE SEQUENCE [LARGE SCALE GENOMIC DNA]</scope>
    <source>
        <strain evidence="13 14">AU3182</strain>
    </source>
</reference>
<dbReference type="InterPro" id="IPR050075">
    <property type="entry name" value="LeuD"/>
</dbReference>
<dbReference type="EC" id="4.2.1.33" evidence="6"/>
<keyword evidence="9" id="KW-0456">Lyase</keyword>
<evidence type="ECO:0000313" key="13">
    <source>
        <dbReference type="EMBL" id="ANN66108.1"/>
    </source>
</evidence>
<name>A0ABN4R302_9BORD</name>
<feature type="domain" description="Aconitase A/isopropylmalate dehydratase small subunit swivel" evidence="12">
    <location>
        <begin position="25"/>
        <end position="106"/>
    </location>
</feature>
<evidence type="ECO:0000256" key="3">
    <source>
        <dbReference type="ARBA" id="ARBA00004729"/>
    </source>
</evidence>
<dbReference type="SUPFAM" id="SSF52016">
    <property type="entry name" value="LeuD/IlvD-like"/>
    <property type="match status" value="1"/>
</dbReference>
<dbReference type="InterPro" id="IPR033940">
    <property type="entry name" value="IPMI_Swivel"/>
</dbReference>
<comment type="function">
    <text evidence="2">Catalyzes the isomerization between 2-isopropylmalate and 3-isopropylmalate, via the formation of 2-isopropylmaleate.</text>
</comment>
<evidence type="ECO:0000259" key="12">
    <source>
        <dbReference type="Pfam" id="PF00694"/>
    </source>
</evidence>
<dbReference type="Proteomes" id="UP000091897">
    <property type="component" value="Chromosome"/>
</dbReference>
<evidence type="ECO:0000256" key="4">
    <source>
        <dbReference type="ARBA" id="ARBA00009845"/>
    </source>
</evidence>
<evidence type="ECO:0000256" key="10">
    <source>
        <dbReference type="ARBA" id="ARBA00023304"/>
    </source>
</evidence>
<keyword evidence="7" id="KW-0432">Leucine biosynthesis</keyword>
<evidence type="ECO:0000256" key="11">
    <source>
        <dbReference type="SAM" id="MobiDB-lite"/>
    </source>
</evidence>
<dbReference type="NCBIfam" id="TIGR00171">
    <property type="entry name" value="leuD"/>
    <property type="match status" value="1"/>
</dbReference>
<gene>
    <name evidence="13" type="ORF">BAU06_07240</name>
</gene>
<evidence type="ECO:0000313" key="14">
    <source>
        <dbReference type="Proteomes" id="UP000091897"/>
    </source>
</evidence>
<dbReference type="InterPro" id="IPR000573">
    <property type="entry name" value="AconitaseA/IPMdHydase_ssu_swvl"/>
</dbReference>
<dbReference type="InterPro" id="IPR004431">
    <property type="entry name" value="3-IsopropMal_deHydase_ssu"/>
</dbReference>
<feature type="region of interest" description="Disordered" evidence="11">
    <location>
        <begin position="126"/>
        <end position="216"/>
    </location>
</feature>
<dbReference type="PANTHER" id="PTHR43345:SF5">
    <property type="entry name" value="3-ISOPROPYLMALATE DEHYDRATASE SMALL SUBUNIT"/>
    <property type="match status" value="1"/>
</dbReference>
<evidence type="ECO:0000256" key="7">
    <source>
        <dbReference type="ARBA" id="ARBA00022430"/>
    </source>
</evidence>
<keyword evidence="8" id="KW-0028">Amino-acid biosynthesis</keyword>
<dbReference type="Gene3D" id="3.20.19.10">
    <property type="entry name" value="Aconitase, domain 4"/>
    <property type="match status" value="1"/>
</dbReference>
<comment type="catalytic activity">
    <reaction evidence="1">
        <text>(2R,3S)-3-isopropylmalate = (2S)-2-isopropylmalate</text>
        <dbReference type="Rhea" id="RHEA:32287"/>
        <dbReference type="ChEBI" id="CHEBI:1178"/>
        <dbReference type="ChEBI" id="CHEBI:35121"/>
        <dbReference type="EC" id="4.2.1.33"/>
    </reaction>
</comment>
<evidence type="ECO:0000256" key="9">
    <source>
        <dbReference type="ARBA" id="ARBA00023239"/>
    </source>
</evidence>
<protein>
    <recommendedName>
        <fullName evidence="6">3-isopropylmalate dehydratase</fullName>
        <ecNumber evidence="6">4.2.1.33</ecNumber>
    </recommendedName>
</protein>
<dbReference type="EMBL" id="CP016170">
    <property type="protein sequence ID" value="ANN66108.1"/>
    <property type="molecule type" value="Genomic_DNA"/>
</dbReference>
<accession>A0ABN4R302</accession>
<comment type="subunit">
    <text evidence="5">Heterodimer of LeuC and LeuD.</text>
</comment>
<evidence type="ECO:0000256" key="2">
    <source>
        <dbReference type="ARBA" id="ARBA00002695"/>
    </source>
</evidence>
<sequence>MAVMPMADINTDAIIPSVWLRTATADMGKGLFGGYRYDADGRERPDFVLNREPYRHARILLADENFGCGSSREAAVWALAQFGIGCVLAPSFADIFYENAFRNGLVAAIIDRRAYQALRDAARERERGLAASGPVTTPAQAGVPQADGRQSTRRQSDDRQSDNRQSNDRNSNDRNSNDRNSNDRNVNVRNVNDRQSDRPPAAGSPTGSPASNPACAHSAAPVCRVDLASATVTGPDGAVHPFSIPASRAQALMRGDDEIAMTLSHLPAIEAHYERLRTGSAWLYPAALQRSSAP</sequence>
<proteinExistence type="inferred from homology"/>
<evidence type="ECO:0000256" key="1">
    <source>
        <dbReference type="ARBA" id="ARBA00000491"/>
    </source>
</evidence>
<feature type="compositionally biased region" description="Basic and acidic residues" evidence="11">
    <location>
        <begin position="154"/>
        <end position="182"/>
    </location>
</feature>
<feature type="compositionally biased region" description="Low complexity" evidence="11">
    <location>
        <begin position="198"/>
        <end position="214"/>
    </location>
</feature>
<dbReference type="Pfam" id="PF00694">
    <property type="entry name" value="Aconitase_C"/>
    <property type="match status" value="1"/>
</dbReference>
<comment type="similarity">
    <text evidence="4">Belongs to the LeuD family. LeuD type 1 subfamily.</text>
</comment>
<keyword evidence="14" id="KW-1185">Reference proteome</keyword>